<dbReference type="AlphaFoldDB" id="A0A1H4LIA5"/>
<sequence>MSSSTRGAVARLVAGGVAASVAVAGMSVGLVAPAHAAVVVSGSVIDPNGNYATGYVTAYTLDGTYVTSDSFTNGAFDLPLADGSYKLEFDSSAYAGEWYRDKATEETADVVTVAGAGQVLAPWTVDRSPSVTGVVRTADGRGVPATVEVYDAATGTSLGQETADRSGAFRVSEDVPVKLFFRGYDSRTRKSLASEWFNDKISIDAADVVTPTAAGADLGVVTLAPGGSISGRVTTEFGAPIHRVEACTSTGGCDWTDGNGVYLIEGARTGTQTVTFRDPIGEFIGEYWNNASTFSTATPVVVAPGQAVTGIDAALAAAPVVAPTGVDVSGTVRDELGAVGVGYPVRLYTATADFRDSELVASTYSNRAGQYFFTELDRIGGATQFKIEVDGTDGDGGPEQPREEGDFSRRTTWSGNKLDFATATTVTATSGTVDFTLPVAGGVSGSVTSDAGGVPDDTFVTFTDSDNRAVRSAGPEIDGSYDERNLWAGQYTVAFGAYLHVTEWWKNALPEDATAITVKPGQVVTGISASLSKDVKAVDRPEILGDAWVGKTLRVDAGRWNTQAASRFTFEWLVGGKVVATGTSLKVTKKHLGKKITARVTNDAGFAQGQALTRASAKVGLQPRLKAKVSARSAALTLKVKSLKAKKVKASVVVYDVVGTRKNGDDKLKKIGKATIKNGTGTVRFSKPLGKGKHTLVFSLKGKGKVGSGDLTQKVKVKR</sequence>
<accession>A0A1H4LIA5</accession>
<feature type="signal peptide" evidence="2">
    <location>
        <begin position="1"/>
        <end position="36"/>
    </location>
</feature>
<organism evidence="3 4">
    <name type="scientific">Nocardioides exalbidus</name>
    <dbReference type="NCBI Taxonomy" id="402596"/>
    <lineage>
        <taxon>Bacteria</taxon>
        <taxon>Bacillati</taxon>
        <taxon>Actinomycetota</taxon>
        <taxon>Actinomycetes</taxon>
        <taxon>Propionibacteriales</taxon>
        <taxon>Nocardioidaceae</taxon>
        <taxon>Nocardioides</taxon>
    </lineage>
</organism>
<keyword evidence="2" id="KW-0732">Signal</keyword>
<proteinExistence type="predicted"/>
<feature type="compositionally biased region" description="Basic and acidic residues" evidence="1">
    <location>
        <begin position="400"/>
        <end position="409"/>
    </location>
</feature>
<evidence type="ECO:0000313" key="4">
    <source>
        <dbReference type="Proteomes" id="UP000198742"/>
    </source>
</evidence>
<dbReference type="STRING" id="402596.SAMN04489844_0883"/>
<evidence type="ECO:0008006" key="5">
    <source>
        <dbReference type="Google" id="ProtNLM"/>
    </source>
</evidence>
<keyword evidence="4" id="KW-1185">Reference proteome</keyword>
<dbReference type="Proteomes" id="UP000198742">
    <property type="component" value="Unassembled WGS sequence"/>
</dbReference>
<dbReference type="RefSeq" id="WP_090968037.1">
    <property type="nucleotide sequence ID" value="NZ_FNRT01000002.1"/>
</dbReference>
<feature type="chain" id="PRO_5011467863" description="Alpha-amylase" evidence="2">
    <location>
        <begin position="37"/>
        <end position="719"/>
    </location>
</feature>
<name>A0A1H4LIA5_9ACTN</name>
<gene>
    <name evidence="3" type="ORF">SAMN04489844_0883</name>
</gene>
<evidence type="ECO:0000256" key="2">
    <source>
        <dbReference type="SAM" id="SignalP"/>
    </source>
</evidence>
<reference evidence="4" key="1">
    <citation type="submission" date="2016-10" db="EMBL/GenBank/DDBJ databases">
        <authorList>
            <person name="Varghese N."/>
            <person name="Submissions S."/>
        </authorList>
    </citation>
    <scope>NUCLEOTIDE SEQUENCE [LARGE SCALE GENOMIC DNA]</scope>
    <source>
        <strain evidence="4">DSM 22017</strain>
    </source>
</reference>
<evidence type="ECO:0000313" key="3">
    <source>
        <dbReference type="EMBL" id="SEB70403.1"/>
    </source>
</evidence>
<dbReference type="Gene3D" id="2.60.40.2700">
    <property type="match status" value="1"/>
</dbReference>
<feature type="region of interest" description="Disordered" evidence="1">
    <location>
        <begin position="390"/>
        <end position="411"/>
    </location>
</feature>
<evidence type="ECO:0000256" key="1">
    <source>
        <dbReference type="SAM" id="MobiDB-lite"/>
    </source>
</evidence>
<dbReference type="EMBL" id="FNRT01000002">
    <property type="protein sequence ID" value="SEB70403.1"/>
    <property type="molecule type" value="Genomic_DNA"/>
</dbReference>
<protein>
    <recommendedName>
        <fullName evidence="5">Alpha-amylase</fullName>
    </recommendedName>
</protein>